<dbReference type="SUPFAM" id="SSF52540">
    <property type="entry name" value="P-loop containing nucleoside triphosphate hydrolases"/>
    <property type="match status" value="1"/>
</dbReference>
<dbReference type="EMBL" id="DRNS01000075">
    <property type="protein sequence ID" value="HHH14271.1"/>
    <property type="molecule type" value="Genomic_DNA"/>
</dbReference>
<reference evidence="5" key="1">
    <citation type="journal article" date="2020" name="mSystems">
        <title>Genome- and Community-Level Interaction Insights into Carbon Utilization and Element Cycling Functions of Hydrothermarchaeota in Hydrothermal Sediment.</title>
        <authorList>
            <person name="Zhou Z."/>
            <person name="Liu Y."/>
            <person name="Xu W."/>
            <person name="Pan J."/>
            <person name="Luo Z.H."/>
            <person name="Li M."/>
        </authorList>
    </citation>
    <scope>NUCLEOTIDE SEQUENCE [LARGE SCALE GENOMIC DNA]</scope>
    <source>
        <strain evidence="5">HyVt-517</strain>
    </source>
</reference>
<dbReference type="GO" id="GO:0005524">
    <property type="term" value="F:ATP binding"/>
    <property type="evidence" value="ECO:0007669"/>
    <property type="project" value="UniProtKB-KW"/>
</dbReference>
<dbReference type="CDD" id="cd03255">
    <property type="entry name" value="ABC_MJ0796_LolCDE_FtsE"/>
    <property type="match status" value="1"/>
</dbReference>
<keyword evidence="3 5" id="KW-0067">ATP-binding</keyword>
<evidence type="ECO:0000256" key="1">
    <source>
        <dbReference type="ARBA" id="ARBA00022448"/>
    </source>
</evidence>
<keyword evidence="1" id="KW-0813">Transport</keyword>
<accession>A0A7V5MI32</accession>
<keyword evidence="2" id="KW-0547">Nucleotide-binding</keyword>
<proteinExistence type="predicted"/>
<evidence type="ECO:0000256" key="2">
    <source>
        <dbReference type="ARBA" id="ARBA00022741"/>
    </source>
</evidence>
<dbReference type="GO" id="GO:0016887">
    <property type="term" value="F:ATP hydrolysis activity"/>
    <property type="evidence" value="ECO:0007669"/>
    <property type="project" value="InterPro"/>
</dbReference>
<protein>
    <submittedName>
        <fullName evidence="5">ABC transporter ATP-binding protein</fullName>
    </submittedName>
</protein>
<dbReference type="InterPro" id="IPR017911">
    <property type="entry name" value="MacB-like_ATP-bd"/>
</dbReference>
<name>A0A7V5MI32_UNCKA</name>
<dbReference type="GO" id="GO:0005886">
    <property type="term" value="C:plasma membrane"/>
    <property type="evidence" value="ECO:0007669"/>
    <property type="project" value="TreeGrafter"/>
</dbReference>
<dbReference type="Proteomes" id="UP000886106">
    <property type="component" value="Unassembled WGS sequence"/>
</dbReference>
<dbReference type="PANTHER" id="PTHR24220:SF86">
    <property type="entry name" value="ABC TRANSPORTER ABCH.1"/>
    <property type="match status" value="1"/>
</dbReference>
<gene>
    <name evidence="5" type="ORF">ENJ78_01025</name>
</gene>
<dbReference type="InterPro" id="IPR027417">
    <property type="entry name" value="P-loop_NTPase"/>
</dbReference>
<dbReference type="PROSITE" id="PS50893">
    <property type="entry name" value="ABC_TRANSPORTER_2"/>
    <property type="match status" value="1"/>
</dbReference>
<organism evidence="5">
    <name type="scientific">candidate division WWE3 bacterium</name>
    <dbReference type="NCBI Taxonomy" id="2053526"/>
    <lineage>
        <taxon>Bacteria</taxon>
        <taxon>Katanobacteria</taxon>
    </lineage>
</organism>
<evidence type="ECO:0000256" key="3">
    <source>
        <dbReference type="ARBA" id="ARBA00022840"/>
    </source>
</evidence>
<dbReference type="GO" id="GO:0022857">
    <property type="term" value="F:transmembrane transporter activity"/>
    <property type="evidence" value="ECO:0007669"/>
    <property type="project" value="TreeGrafter"/>
</dbReference>
<evidence type="ECO:0000259" key="4">
    <source>
        <dbReference type="PROSITE" id="PS50893"/>
    </source>
</evidence>
<evidence type="ECO:0000313" key="5">
    <source>
        <dbReference type="EMBL" id="HHH14271.1"/>
    </source>
</evidence>
<dbReference type="InterPro" id="IPR003439">
    <property type="entry name" value="ABC_transporter-like_ATP-bd"/>
</dbReference>
<dbReference type="InterPro" id="IPR017871">
    <property type="entry name" value="ABC_transporter-like_CS"/>
</dbReference>
<dbReference type="PANTHER" id="PTHR24220">
    <property type="entry name" value="IMPORT ATP-BINDING PROTEIN"/>
    <property type="match status" value="1"/>
</dbReference>
<dbReference type="SMART" id="SM00382">
    <property type="entry name" value="AAA"/>
    <property type="match status" value="1"/>
</dbReference>
<dbReference type="Pfam" id="PF00005">
    <property type="entry name" value="ABC_tran"/>
    <property type="match status" value="1"/>
</dbReference>
<dbReference type="InterPro" id="IPR015854">
    <property type="entry name" value="ABC_transpr_LolD-like"/>
</dbReference>
<comment type="caution">
    <text evidence="5">The sequence shown here is derived from an EMBL/GenBank/DDBJ whole genome shotgun (WGS) entry which is preliminary data.</text>
</comment>
<feature type="domain" description="ABC transporter" evidence="4">
    <location>
        <begin position="10"/>
        <end position="249"/>
    </location>
</feature>
<dbReference type="InterPro" id="IPR003593">
    <property type="entry name" value="AAA+_ATPase"/>
</dbReference>
<dbReference type="Gene3D" id="3.40.50.300">
    <property type="entry name" value="P-loop containing nucleotide triphosphate hydrolases"/>
    <property type="match status" value="1"/>
</dbReference>
<dbReference type="PROSITE" id="PS00211">
    <property type="entry name" value="ABC_TRANSPORTER_1"/>
    <property type="match status" value="1"/>
</dbReference>
<dbReference type="AlphaFoldDB" id="A0A7V5MI32"/>
<sequence>MSQTQTSTIIEVKDLSKSFEVGDTLVPVLKDINLELYNGDFLIIFGPSGSGKSTLLHTLLGLEPPTKGVLKFLGFDFYKMSPDDRADFRKKHVGIIYQQSYWLKSLDVLENVSFPLLLNGRSLEEAQQIAMQRLEQVGMQNWAHYLPSELSAGMQQKVGLARSLVTNPLIIVADEPTGNLDTKSGTALMEHLQELNQKHKKTVVMVTHDLEYLKYATRVAEIVDGKINRQAKKGTKDWKQFVSLRGKKTLAPVQSTAQTKNKSKK</sequence>